<evidence type="ECO:0000313" key="12">
    <source>
        <dbReference type="Proteomes" id="UP000183567"/>
    </source>
</evidence>
<evidence type="ECO:0000256" key="1">
    <source>
        <dbReference type="ARBA" id="ARBA00004115"/>
    </source>
</evidence>
<evidence type="ECO:0000256" key="7">
    <source>
        <dbReference type="ARBA" id="ARBA00022989"/>
    </source>
</evidence>
<evidence type="ECO:0000313" key="11">
    <source>
        <dbReference type="EMBL" id="OJA12457.1"/>
    </source>
</evidence>
<dbReference type="InterPro" id="IPR026895">
    <property type="entry name" value="EMC1"/>
</dbReference>
<keyword evidence="5" id="KW-0732">Signal</keyword>
<keyword evidence="6" id="KW-0256">Endoplasmic reticulum</keyword>
<dbReference type="OrthoDB" id="28092at2759"/>
<dbReference type="Proteomes" id="UP000183567">
    <property type="component" value="Unassembled WGS sequence"/>
</dbReference>
<comment type="subcellular location">
    <subcellularLocation>
        <location evidence="1">Endoplasmic reticulum membrane</location>
        <topology evidence="1">Single-pass type I membrane protein</topology>
    </subcellularLocation>
</comment>
<evidence type="ECO:0000256" key="4">
    <source>
        <dbReference type="ARBA" id="ARBA00022692"/>
    </source>
</evidence>
<feature type="domain" description="ER membrane protein complex subunit 1 C-terminal" evidence="10">
    <location>
        <begin position="575"/>
        <end position="630"/>
    </location>
</feature>
<keyword evidence="8" id="KW-0472">Membrane</keyword>
<dbReference type="STRING" id="180088.A0A1J8QFU6"/>
<dbReference type="EMBL" id="LVVM01004659">
    <property type="protein sequence ID" value="OJA12457.1"/>
    <property type="molecule type" value="Genomic_DNA"/>
</dbReference>
<dbReference type="Pfam" id="PF07774">
    <property type="entry name" value="EMC1_C"/>
    <property type="match status" value="1"/>
</dbReference>
<dbReference type="GO" id="GO:0072546">
    <property type="term" value="C:EMC complex"/>
    <property type="evidence" value="ECO:0007669"/>
    <property type="project" value="InterPro"/>
</dbReference>
<dbReference type="PANTHER" id="PTHR21573:SF0">
    <property type="entry name" value="ER MEMBRANE PROTEIN COMPLEX SUBUNIT 1"/>
    <property type="match status" value="1"/>
</dbReference>
<accession>A0A1J8QFU6</accession>
<evidence type="ECO:0000256" key="2">
    <source>
        <dbReference type="ARBA" id="ARBA00007904"/>
    </source>
</evidence>
<comment type="similarity">
    <text evidence="2">Belongs to the EMC1 family.</text>
</comment>
<evidence type="ECO:0000256" key="3">
    <source>
        <dbReference type="ARBA" id="ARBA00020824"/>
    </source>
</evidence>
<dbReference type="GO" id="GO:0034975">
    <property type="term" value="P:protein folding in endoplasmic reticulum"/>
    <property type="evidence" value="ECO:0007669"/>
    <property type="project" value="TreeGrafter"/>
</dbReference>
<proteinExistence type="inferred from homology"/>
<evidence type="ECO:0000256" key="6">
    <source>
        <dbReference type="ARBA" id="ARBA00022824"/>
    </source>
</evidence>
<gene>
    <name evidence="11" type="ORF">AZE42_08057</name>
</gene>
<evidence type="ECO:0000259" key="10">
    <source>
        <dbReference type="Pfam" id="PF07774"/>
    </source>
</evidence>
<dbReference type="InterPro" id="IPR011678">
    <property type="entry name" value="EMC1_C"/>
</dbReference>
<keyword evidence="9" id="KW-0325">Glycoprotein</keyword>
<keyword evidence="4" id="KW-0812">Transmembrane</keyword>
<keyword evidence="7" id="KW-1133">Transmembrane helix</keyword>
<evidence type="ECO:0000256" key="5">
    <source>
        <dbReference type="ARBA" id="ARBA00022729"/>
    </source>
</evidence>
<evidence type="ECO:0000256" key="8">
    <source>
        <dbReference type="ARBA" id="ARBA00023136"/>
    </source>
</evidence>
<dbReference type="AlphaFoldDB" id="A0A1J8QFU6"/>
<dbReference type="PANTHER" id="PTHR21573">
    <property type="entry name" value="ER MEMBRANE PROTEIN COMPLEX SUBUNIT 1"/>
    <property type="match status" value="1"/>
</dbReference>
<reference evidence="11 12" key="1">
    <citation type="submission" date="2016-03" db="EMBL/GenBank/DDBJ databases">
        <title>Comparative genomics of the ectomycorrhizal sister species Rhizopogon vinicolor and Rhizopogon vesiculosus (Basidiomycota: Boletales) reveals a divergence of the mating type B locus.</title>
        <authorList>
            <person name="Mujic A.B."/>
            <person name="Kuo A."/>
            <person name="Tritt A."/>
            <person name="Lipzen A."/>
            <person name="Chen C."/>
            <person name="Johnson J."/>
            <person name="Sharma A."/>
            <person name="Barry K."/>
            <person name="Grigoriev I.V."/>
            <person name="Spatafora J.W."/>
        </authorList>
    </citation>
    <scope>NUCLEOTIDE SEQUENCE [LARGE SCALE GENOMIC DNA]</scope>
    <source>
        <strain evidence="11 12">AM-OR11-056</strain>
    </source>
</reference>
<keyword evidence="12" id="KW-1185">Reference proteome</keyword>
<evidence type="ECO:0000256" key="9">
    <source>
        <dbReference type="ARBA" id="ARBA00023180"/>
    </source>
</evidence>
<organism evidence="11 12">
    <name type="scientific">Rhizopogon vesiculosus</name>
    <dbReference type="NCBI Taxonomy" id="180088"/>
    <lineage>
        <taxon>Eukaryota</taxon>
        <taxon>Fungi</taxon>
        <taxon>Dikarya</taxon>
        <taxon>Basidiomycota</taxon>
        <taxon>Agaricomycotina</taxon>
        <taxon>Agaricomycetes</taxon>
        <taxon>Agaricomycetidae</taxon>
        <taxon>Boletales</taxon>
        <taxon>Suillineae</taxon>
        <taxon>Rhizopogonaceae</taxon>
        <taxon>Rhizopogon</taxon>
    </lineage>
</organism>
<protein>
    <recommendedName>
        <fullName evidence="3">ER membrane protein complex subunit 1</fullName>
    </recommendedName>
</protein>
<name>A0A1J8QFU6_9AGAM</name>
<comment type="caution">
    <text evidence="11">The sequence shown here is derived from an EMBL/GenBank/DDBJ whole genome shotgun (WGS) entry which is preliminary data.</text>
</comment>
<sequence>MSHTFEPVNSVAKEHDELDVIGSSRSSTTIIDDEAPPIEEDIKLHVSRTRNALQGGESIQATGKRVRTVSLSTVENGANSGQKKQKMQDKKVNTIVIHAKRVQLESARRQWLYCHHDLFQPLLPSTLFFDALRRGMQDIGGKLAYVLFRVLRARPSLVEGGEMKDYQGCIVFWSMKWVLEKLYGYFFPYGLYSLSDLLSLFAHIQENEKGHHDPHLIICPLSILSSWQNLGSHPLGTLVALVSLPRHAVRETGLRTASGTIDLSSIYASQHTKHVAATWYGKLFGINSSNGQVLWSRMLGSKSWRDHNFCEDVRHADSERHRRPSNSARRADNTLIDAVLFHVNALTGEDVRQEDSSTSIHALEGFNAVQGPLIDVFMLPSEKRTIVMLHEYLQVRLYPETPSSQAKFESFATPIHLALRAGAPRHRQISGHQVGLNHELSQFYVAYPTWTMSLPQQEEIRAIVPNTRGPIASIGSVIGNRATLYKNPHFTMVLTSSPPSRTCGIYVLDVVKGSVVYHVSVPAAGGVCDVQATLTENWLVYQYFDDELPGLRAFVVLEIRLDLVYWSVFIIPSEIVANRNNSIQSIPRRLLNPRRPKRKPTSEEQEEMLVQYVAVPPDDARLVLSYTNEVRWTT</sequence>